<comment type="caution">
    <text evidence="5">The sequence shown here is derived from an EMBL/GenBank/DDBJ whole genome shotgun (WGS) entry which is preliminary data.</text>
</comment>
<reference evidence="5 6" key="1">
    <citation type="submission" date="2018-11" db="EMBL/GenBank/DDBJ databases">
        <title>Genome assembly of Steccherinum ochraceum LE-BIN_3174, the white-rot fungus of the Steccherinaceae family (The Residual Polyporoid clade, Polyporales, Basidiomycota).</title>
        <authorList>
            <person name="Fedorova T.V."/>
            <person name="Glazunova O.A."/>
            <person name="Landesman E.O."/>
            <person name="Moiseenko K.V."/>
            <person name="Psurtseva N.V."/>
            <person name="Savinova O.S."/>
            <person name="Shakhova N.V."/>
            <person name="Tyazhelova T.V."/>
            <person name="Vasina D.V."/>
        </authorList>
    </citation>
    <scope>NUCLEOTIDE SEQUENCE [LARGE SCALE GENOMIC DNA]</scope>
    <source>
        <strain evidence="5 6">LE-BIN_3174</strain>
    </source>
</reference>
<keyword evidence="3" id="KW-0808">Transferase</keyword>
<dbReference type="EMBL" id="RWJN01000007">
    <property type="protein sequence ID" value="TCD71319.1"/>
    <property type="molecule type" value="Genomic_DNA"/>
</dbReference>
<dbReference type="SUPFAM" id="SSF53335">
    <property type="entry name" value="S-adenosyl-L-methionine-dependent methyltransferases"/>
    <property type="match status" value="1"/>
</dbReference>
<evidence type="ECO:0000256" key="1">
    <source>
        <dbReference type="ARBA" id="ARBA00022553"/>
    </source>
</evidence>
<keyword evidence="6" id="KW-1185">Reference proteome</keyword>
<dbReference type="Gene3D" id="3.40.50.150">
    <property type="entry name" value="Vaccinia Virus protein VP39"/>
    <property type="match status" value="1"/>
</dbReference>
<name>A0A4R0RYI3_9APHY</name>
<protein>
    <recommendedName>
        <fullName evidence="7">Thiol methyltransferase 1</fullName>
    </recommendedName>
</protein>
<dbReference type="PROSITE" id="PS51585">
    <property type="entry name" value="SAM_MT_TPMT"/>
    <property type="match status" value="1"/>
</dbReference>
<evidence type="ECO:0000256" key="2">
    <source>
        <dbReference type="ARBA" id="ARBA00022603"/>
    </source>
</evidence>
<keyword evidence="2" id="KW-0489">Methyltransferase</keyword>
<organism evidence="5 6">
    <name type="scientific">Steccherinum ochraceum</name>
    <dbReference type="NCBI Taxonomy" id="92696"/>
    <lineage>
        <taxon>Eukaryota</taxon>
        <taxon>Fungi</taxon>
        <taxon>Dikarya</taxon>
        <taxon>Basidiomycota</taxon>
        <taxon>Agaricomycotina</taxon>
        <taxon>Agaricomycetes</taxon>
        <taxon>Polyporales</taxon>
        <taxon>Steccherinaceae</taxon>
        <taxon>Steccherinum</taxon>
    </lineage>
</organism>
<sequence length="222" mass="24741">MSAEEFTKLRGLVAKDHNGGWDEAWRTDIIPWDAGSTQPALKWLVESKAVPLPTSGNALIPGCGRGYDASYLASALGLNVLAVDISDTAVVAANEFVKANTPSNVSDKVKIVVDDFFEGSLGDGQGFDLVYDYTFFVAIRPEHRPKWGQRMDDLVKKGGYLVTLVFPIDPPVETGPPFFVRPEHYVEVLQPQSQWEKVFDQIPEKSAEHHVGRERMIVWKRL</sequence>
<dbReference type="GO" id="GO:0032259">
    <property type="term" value="P:methylation"/>
    <property type="evidence" value="ECO:0007669"/>
    <property type="project" value="UniProtKB-KW"/>
</dbReference>
<dbReference type="PANTHER" id="PTHR32183">
    <property type="match status" value="1"/>
</dbReference>
<evidence type="ECO:0008006" key="7">
    <source>
        <dbReference type="Google" id="ProtNLM"/>
    </source>
</evidence>
<dbReference type="InterPro" id="IPR008854">
    <property type="entry name" value="TPMT"/>
</dbReference>
<dbReference type="CDD" id="cd02440">
    <property type="entry name" value="AdoMet_MTases"/>
    <property type="match status" value="1"/>
</dbReference>
<dbReference type="GO" id="GO:0008757">
    <property type="term" value="F:S-adenosylmethionine-dependent methyltransferase activity"/>
    <property type="evidence" value="ECO:0007669"/>
    <property type="project" value="InterPro"/>
</dbReference>
<evidence type="ECO:0000256" key="4">
    <source>
        <dbReference type="ARBA" id="ARBA00022691"/>
    </source>
</evidence>
<dbReference type="PANTHER" id="PTHR32183:SF11">
    <property type="entry name" value="THIOL METHYLTRANSFERASE 2-RELATED"/>
    <property type="match status" value="1"/>
</dbReference>
<dbReference type="Proteomes" id="UP000292702">
    <property type="component" value="Unassembled WGS sequence"/>
</dbReference>
<evidence type="ECO:0000313" key="6">
    <source>
        <dbReference type="Proteomes" id="UP000292702"/>
    </source>
</evidence>
<keyword evidence="4" id="KW-0949">S-adenosyl-L-methionine</keyword>
<evidence type="ECO:0000256" key="3">
    <source>
        <dbReference type="ARBA" id="ARBA00022679"/>
    </source>
</evidence>
<evidence type="ECO:0000313" key="5">
    <source>
        <dbReference type="EMBL" id="TCD71319.1"/>
    </source>
</evidence>
<gene>
    <name evidence="5" type="ORF">EIP91_011090</name>
</gene>
<dbReference type="OrthoDB" id="276151at2759"/>
<dbReference type="Pfam" id="PF05724">
    <property type="entry name" value="TPMT"/>
    <property type="match status" value="1"/>
</dbReference>
<accession>A0A4R0RYI3</accession>
<dbReference type="STRING" id="92696.A0A4R0RYI3"/>
<dbReference type="InterPro" id="IPR029063">
    <property type="entry name" value="SAM-dependent_MTases_sf"/>
</dbReference>
<dbReference type="AlphaFoldDB" id="A0A4R0RYI3"/>
<proteinExistence type="predicted"/>
<keyword evidence="1" id="KW-0597">Phosphoprotein</keyword>